<dbReference type="PANTHER" id="PTHR13554:SF10">
    <property type="entry name" value="26S PROTEASOME NON-ATPASE REGULATORY SUBUNIT 5"/>
    <property type="match status" value="1"/>
</dbReference>
<dbReference type="Gene3D" id="1.25.10.10">
    <property type="entry name" value="Leucine-rich Repeat Variant"/>
    <property type="match status" value="1"/>
</dbReference>
<proteinExistence type="predicted"/>
<dbReference type="Pfam" id="PF10508">
    <property type="entry name" value="Proteasom_PSMB"/>
    <property type="match status" value="1"/>
</dbReference>
<dbReference type="AlphaFoldDB" id="A0AAN7QKP0"/>
<dbReference type="SUPFAM" id="SSF48371">
    <property type="entry name" value="ARM repeat"/>
    <property type="match status" value="1"/>
</dbReference>
<organism evidence="1 2">
    <name type="scientific">Trapa incisa</name>
    <dbReference type="NCBI Taxonomy" id="236973"/>
    <lineage>
        <taxon>Eukaryota</taxon>
        <taxon>Viridiplantae</taxon>
        <taxon>Streptophyta</taxon>
        <taxon>Embryophyta</taxon>
        <taxon>Tracheophyta</taxon>
        <taxon>Spermatophyta</taxon>
        <taxon>Magnoliopsida</taxon>
        <taxon>eudicotyledons</taxon>
        <taxon>Gunneridae</taxon>
        <taxon>Pentapetalae</taxon>
        <taxon>rosids</taxon>
        <taxon>malvids</taxon>
        <taxon>Myrtales</taxon>
        <taxon>Lythraceae</taxon>
        <taxon>Trapa</taxon>
    </lineage>
</organism>
<sequence length="525" mass="57467">MAEERSVRDSAQMLEAASDFANYPGVQNDAAVKEFLDRFPLPVIINALQTNSDIPGLENVLVNCLERVFRTKYGATFIPNYMPFVEVGLKADSPAVQTLACKTIRCLLENSEKTFSAVKPISEFNIYPLLLDCLIKGDEQVSAASVDTIKVLASFQEGMNIVFPLSDNEAMHLGNLATRCNSLGRVRVLALIVKLFSISSAVASVIFNTNLLSLLEAEIRNTDDTLVTLNVLELLYELTEVQHGTEFLSVGTLLQLLESVISNGSGDSILSSRAIAITGRLLSKENIFTYADESSVKTTISAIDGRLGSLENQVIDEQESAIEALGLIGSSTRGAMYLLSSANPVARHIVHSAFQRPGYGKIQLAALHALGNLAGEVRSENNMILNSAAEETLRFLIYDTASKSSKLTPYGLFLWLLQRDAETRLAAYRVLKALVRRPWCLMEILSNQEIAHLVSDPTIETTKIGMEAKYHCCEAIATALASSKLVGDPAFAQIVDELQDAVRRGPYLGRRRPESQPVVMTAERF</sequence>
<evidence type="ECO:0000313" key="2">
    <source>
        <dbReference type="Proteomes" id="UP001345219"/>
    </source>
</evidence>
<dbReference type="GO" id="GO:0005829">
    <property type="term" value="C:cytosol"/>
    <property type="evidence" value="ECO:0007669"/>
    <property type="project" value="TreeGrafter"/>
</dbReference>
<protein>
    <recommendedName>
        <fullName evidence="3">26S proteasome non-ATPase regulatory subunit 5</fullName>
    </recommendedName>
</protein>
<comment type="caution">
    <text evidence="1">The sequence shown here is derived from an EMBL/GenBank/DDBJ whole genome shotgun (WGS) entry which is preliminary data.</text>
</comment>
<accession>A0AAN7QKP0</accession>
<dbReference type="GO" id="GO:0043248">
    <property type="term" value="P:proteasome assembly"/>
    <property type="evidence" value="ECO:0007669"/>
    <property type="project" value="InterPro"/>
</dbReference>
<dbReference type="PANTHER" id="PTHR13554">
    <property type="entry name" value="26S PROTEASOME NON-ATPASE REGULATORY SUBUNIT 5-RELATED"/>
    <property type="match status" value="1"/>
</dbReference>
<reference evidence="1 2" key="1">
    <citation type="journal article" date="2023" name="Hortic Res">
        <title>Pangenome of water caltrop reveals structural variations and asymmetric subgenome divergence after allopolyploidization.</title>
        <authorList>
            <person name="Zhang X."/>
            <person name="Chen Y."/>
            <person name="Wang L."/>
            <person name="Yuan Y."/>
            <person name="Fang M."/>
            <person name="Shi L."/>
            <person name="Lu R."/>
            <person name="Comes H.P."/>
            <person name="Ma Y."/>
            <person name="Chen Y."/>
            <person name="Huang G."/>
            <person name="Zhou Y."/>
            <person name="Zheng Z."/>
            <person name="Qiu Y."/>
        </authorList>
    </citation>
    <scope>NUCLEOTIDE SEQUENCE [LARGE SCALE GENOMIC DNA]</scope>
    <source>
        <tissue evidence="1">Roots</tissue>
    </source>
</reference>
<dbReference type="Proteomes" id="UP001345219">
    <property type="component" value="Chromosome 3"/>
</dbReference>
<keyword evidence="2" id="KW-1185">Reference proteome</keyword>
<evidence type="ECO:0000313" key="1">
    <source>
        <dbReference type="EMBL" id="KAK4767840.1"/>
    </source>
</evidence>
<gene>
    <name evidence="1" type="ORF">SAY87_002981</name>
</gene>
<name>A0AAN7QKP0_9MYRT</name>
<dbReference type="EMBL" id="JAXIOK010000006">
    <property type="protein sequence ID" value="KAK4767840.1"/>
    <property type="molecule type" value="Genomic_DNA"/>
</dbReference>
<dbReference type="InterPro" id="IPR019538">
    <property type="entry name" value="PSMD5"/>
</dbReference>
<dbReference type="InterPro" id="IPR011989">
    <property type="entry name" value="ARM-like"/>
</dbReference>
<dbReference type="InterPro" id="IPR016024">
    <property type="entry name" value="ARM-type_fold"/>
</dbReference>
<evidence type="ECO:0008006" key="3">
    <source>
        <dbReference type="Google" id="ProtNLM"/>
    </source>
</evidence>